<sequence>MFGFQFHTPLIGGFVAGATAMNERTSERSLKVRRRQRPKGVQGVGSTCARDGCCKRCARVMWGHRLGGGWGPRKLWVNTGTKKAGEEGIPWTVHCDGPNGPLSCHVMWGTGPNREEMGGPNGTIFAFFPRWWSLRLVRWSDPACGPKPYSLSSSDTCPKLSC</sequence>
<name>A0ABR0MYU5_GOSAR</name>
<gene>
    <name evidence="1" type="ORF">PVK06_037962</name>
</gene>
<organism evidence="1 2">
    <name type="scientific">Gossypium arboreum</name>
    <name type="common">Tree cotton</name>
    <name type="synonym">Gossypium nanking</name>
    <dbReference type="NCBI Taxonomy" id="29729"/>
    <lineage>
        <taxon>Eukaryota</taxon>
        <taxon>Viridiplantae</taxon>
        <taxon>Streptophyta</taxon>
        <taxon>Embryophyta</taxon>
        <taxon>Tracheophyta</taxon>
        <taxon>Spermatophyta</taxon>
        <taxon>Magnoliopsida</taxon>
        <taxon>eudicotyledons</taxon>
        <taxon>Gunneridae</taxon>
        <taxon>Pentapetalae</taxon>
        <taxon>rosids</taxon>
        <taxon>malvids</taxon>
        <taxon>Malvales</taxon>
        <taxon>Malvaceae</taxon>
        <taxon>Malvoideae</taxon>
        <taxon>Gossypium</taxon>
    </lineage>
</organism>
<keyword evidence="2" id="KW-1185">Reference proteome</keyword>
<evidence type="ECO:0000313" key="2">
    <source>
        <dbReference type="Proteomes" id="UP001358586"/>
    </source>
</evidence>
<accession>A0ABR0MYU5</accession>
<proteinExistence type="predicted"/>
<evidence type="ECO:0000313" key="1">
    <source>
        <dbReference type="EMBL" id="KAK5783453.1"/>
    </source>
</evidence>
<reference evidence="1 2" key="1">
    <citation type="submission" date="2023-03" db="EMBL/GenBank/DDBJ databases">
        <title>WGS of Gossypium arboreum.</title>
        <authorList>
            <person name="Yu D."/>
        </authorList>
    </citation>
    <scope>NUCLEOTIDE SEQUENCE [LARGE SCALE GENOMIC DNA]</scope>
    <source>
        <tissue evidence="1">Leaf</tissue>
    </source>
</reference>
<protein>
    <submittedName>
        <fullName evidence="1">Uncharacterized protein</fullName>
    </submittedName>
</protein>
<dbReference type="Proteomes" id="UP001358586">
    <property type="component" value="Chromosome 11"/>
</dbReference>
<comment type="caution">
    <text evidence="1">The sequence shown here is derived from an EMBL/GenBank/DDBJ whole genome shotgun (WGS) entry which is preliminary data.</text>
</comment>
<dbReference type="EMBL" id="JARKNE010000011">
    <property type="protein sequence ID" value="KAK5783453.1"/>
    <property type="molecule type" value="Genomic_DNA"/>
</dbReference>